<sequence length="409" mass="44713">MSPPAPLTRDNVDAELARLDADAGRVSDALVELTEYNSYKLLESAPLSGTTAQRWQRVSAKIAALWDDYTAYQDVLNRAREIRGRRVKPRPEDLAAITKLLRGPSITLSTKSVALSERTLLGPSAISETATLAQTLHRMDTEYQLAADFVAQTEEAWNRLFAAADPVQERLKRLGATARDIGDRSVGTAVAGLIDGYAALRREIFADPLGLTAPGSAFPGRLAEIDRQIGVVAEAAAHQADLRADYERGTEHLRQLVERIDQVEAGQRSVARTVRDKILIEKLPAFTTQAPALRARLGALDALRDQGQWARLASEAAILGDALDAALAEAARVEKLMSGLLERREELRGRLQAYRVRAARMGAAESQPLEAYYQAARELLWTRPCDLAAATRALSVYQKAVLALDQGRS</sequence>
<dbReference type="AlphaFoldDB" id="A0A941EDM5"/>
<feature type="coiled-coil region" evidence="1">
    <location>
        <begin position="323"/>
        <end position="357"/>
    </location>
</feature>
<dbReference type="RefSeq" id="WP_212518255.1">
    <property type="nucleotide sequence ID" value="NZ_JAGSOH010000028.1"/>
</dbReference>
<dbReference type="EMBL" id="JAGSOH010000028">
    <property type="protein sequence ID" value="MBR7827109.1"/>
    <property type="molecule type" value="Genomic_DNA"/>
</dbReference>
<name>A0A941EDM5_9ACTN</name>
<keyword evidence="3" id="KW-1185">Reference proteome</keyword>
<keyword evidence="1" id="KW-0175">Coiled coil</keyword>
<evidence type="ECO:0000313" key="2">
    <source>
        <dbReference type="EMBL" id="MBR7827109.1"/>
    </source>
</evidence>
<gene>
    <name evidence="2" type="ORF">KDK95_12400</name>
</gene>
<dbReference type="Proteomes" id="UP000676325">
    <property type="component" value="Unassembled WGS sequence"/>
</dbReference>
<accession>A0A941EDM5</accession>
<evidence type="ECO:0000313" key="3">
    <source>
        <dbReference type="Proteomes" id="UP000676325"/>
    </source>
</evidence>
<protein>
    <submittedName>
        <fullName evidence="2">Uncharacterized protein</fullName>
    </submittedName>
</protein>
<proteinExistence type="predicted"/>
<evidence type="ECO:0000256" key="1">
    <source>
        <dbReference type="SAM" id="Coils"/>
    </source>
</evidence>
<organism evidence="2 3">
    <name type="scientific">Actinospica acidithermotolerans</name>
    <dbReference type="NCBI Taxonomy" id="2828514"/>
    <lineage>
        <taxon>Bacteria</taxon>
        <taxon>Bacillati</taxon>
        <taxon>Actinomycetota</taxon>
        <taxon>Actinomycetes</taxon>
        <taxon>Catenulisporales</taxon>
        <taxon>Actinospicaceae</taxon>
        <taxon>Actinospica</taxon>
    </lineage>
</organism>
<reference evidence="2" key="1">
    <citation type="submission" date="2021-04" db="EMBL/GenBank/DDBJ databases">
        <title>Genome based classification of Actinospica acidithermotolerans sp. nov., an actinobacterium isolated from an Indonesian hot spring.</title>
        <authorList>
            <person name="Kusuma A.B."/>
            <person name="Putra K.E."/>
            <person name="Nafisah S."/>
            <person name="Loh J."/>
            <person name="Nouioui I."/>
            <person name="Goodfellow M."/>
        </authorList>
    </citation>
    <scope>NUCLEOTIDE SEQUENCE</scope>
    <source>
        <strain evidence="2">MGRD01-02</strain>
    </source>
</reference>
<comment type="caution">
    <text evidence="2">The sequence shown here is derived from an EMBL/GenBank/DDBJ whole genome shotgun (WGS) entry which is preliminary data.</text>
</comment>